<dbReference type="InterPro" id="IPR037490">
    <property type="entry name" value="WAP"/>
</dbReference>
<comment type="caution">
    <text evidence="4">The sequence shown here is derived from an EMBL/GenBank/DDBJ whole genome shotgun (WGS) entry which is preliminary data.</text>
</comment>
<evidence type="ECO:0000313" key="4">
    <source>
        <dbReference type="EMBL" id="GKV09518.1"/>
    </source>
</evidence>
<dbReference type="AlphaFoldDB" id="A0AAV5J4I5"/>
<keyword evidence="3" id="KW-1133">Transmembrane helix</keyword>
<evidence type="ECO:0000256" key="3">
    <source>
        <dbReference type="SAM" id="Phobius"/>
    </source>
</evidence>
<evidence type="ECO:0008006" key="6">
    <source>
        <dbReference type="Google" id="ProtNLM"/>
    </source>
</evidence>
<organism evidence="4 5">
    <name type="scientific">Rubroshorea leprosula</name>
    <dbReference type="NCBI Taxonomy" id="152421"/>
    <lineage>
        <taxon>Eukaryota</taxon>
        <taxon>Viridiplantae</taxon>
        <taxon>Streptophyta</taxon>
        <taxon>Embryophyta</taxon>
        <taxon>Tracheophyta</taxon>
        <taxon>Spermatophyta</taxon>
        <taxon>Magnoliopsida</taxon>
        <taxon>eudicotyledons</taxon>
        <taxon>Gunneridae</taxon>
        <taxon>Pentapetalae</taxon>
        <taxon>rosids</taxon>
        <taxon>malvids</taxon>
        <taxon>Malvales</taxon>
        <taxon>Dipterocarpaceae</taxon>
        <taxon>Rubroshorea</taxon>
    </lineage>
</organism>
<dbReference type="Proteomes" id="UP001054252">
    <property type="component" value="Unassembled WGS sequence"/>
</dbReference>
<keyword evidence="1" id="KW-0175">Coiled coil</keyword>
<feature type="coiled-coil region" evidence="1">
    <location>
        <begin position="303"/>
        <end position="371"/>
    </location>
</feature>
<feature type="region of interest" description="Disordered" evidence="2">
    <location>
        <begin position="1"/>
        <end position="27"/>
    </location>
</feature>
<name>A0AAV5J4I5_9ROSI</name>
<proteinExistence type="predicted"/>
<dbReference type="PANTHER" id="PTHR33883">
    <property type="entry name" value="WPP DOMAIN-ASSOCIATED PROTEIN"/>
    <property type="match status" value="1"/>
</dbReference>
<evidence type="ECO:0000256" key="2">
    <source>
        <dbReference type="SAM" id="MobiDB-lite"/>
    </source>
</evidence>
<sequence length="598" mass="67591">MEMESSINMKSSGDVNGSEDSHSVGSINKSVKLSNGVKENEDLGLDIVNDLDSYLGDINDRLTISRMVNDAVIRGMVNAVEQEVADKIAQNELELTKLRETMQLYHVGSDENESLLSYESKYESLWKEISSLRQELDAISKYLSNHEVGQLSPHGSLDFDEELSSSKRIDHLQRKVSGNLFSTSTSLRQGNGKHEESVITVPENVDAAQLKHLSREELVSYFKNEMAKMKRNHDYKVQEMTEDYYSLKREFLNLKERGPSLPLRKDKDFDILRKKIPEVILKLDNILVPNEKLPVFGNNADGIDCLRDRLESLLLENRQLRDLLADKEGEVNHLSPQVSDVVEKSQQSLTEADLLKRIENLECAVEEASLQASVNEDVYKCLLKEVTGQIECISEVTSVEHDIMKEIYYIVFRDAACNAVLCMKCELEDSDLASIVEEEVYAIMFKEARKKLGDLNMKERALKLENEKLKQDILILETSLDGKEKLLQETAGDLEKEKNQFELVSIELDELRPTSSLSLCGHPALLCPCSLHTLQMYTDPCFDNLVNFPFLIFLGSSFAFLIFLLGRPSIDLISSGKHAPSGLLFNTSFPLRHSSVVP</sequence>
<feature type="coiled-coil region" evidence="1">
    <location>
        <begin position="452"/>
        <end position="500"/>
    </location>
</feature>
<keyword evidence="5" id="KW-1185">Reference proteome</keyword>
<reference evidence="4 5" key="1">
    <citation type="journal article" date="2021" name="Commun. Biol.">
        <title>The genome of Shorea leprosula (Dipterocarpaceae) highlights the ecological relevance of drought in aseasonal tropical rainforests.</title>
        <authorList>
            <person name="Ng K.K.S."/>
            <person name="Kobayashi M.J."/>
            <person name="Fawcett J.A."/>
            <person name="Hatakeyama M."/>
            <person name="Paape T."/>
            <person name="Ng C.H."/>
            <person name="Ang C.C."/>
            <person name="Tnah L.H."/>
            <person name="Lee C.T."/>
            <person name="Nishiyama T."/>
            <person name="Sese J."/>
            <person name="O'Brien M.J."/>
            <person name="Copetti D."/>
            <person name="Mohd Noor M.I."/>
            <person name="Ong R.C."/>
            <person name="Putra M."/>
            <person name="Sireger I.Z."/>
            <person name="Indrioko S."/>
            <person name="Kosugi Y."/>
            <person name="Izuno A."/>
            <person name="Isagi Y."/>
            <person name="Lee S.L."/>
            <person name="Shimizu K.K."/>
        </authorList>
    </citation>
    <scope>NUCLEOTIDE SEQUENCE [LARGE SCALE GENOMIC DNA]</scope>
    <source>
        <strain evidence="4">214</strain>
    </source>
</reference>
<dbReference type="PANTHER" id="PTHR33883:SF10">
    <property type="entry name" value="WPP DOMAIN-ASSOCIATED PROTEIN"/>
    <property type="match status" value="1"/>
</dbReference>
<keyword evidence="3" id="KW-0812">Transmembrane</keyword>
<dbReference type="EMBL" id="BPVZ01000030">
    <property type="protein sequence ID" value="GKV09518.1"/>
    <property type="molecule type" value="Genomic_DNA"/>
</dbReference>
<feature type="transmembrane region" description="Helical" evidence="3">
    <location>
        <begin position="545"/>
        <end position="565"/>
    </location>
</feature>
<protein>
    <recommendedName>
        <fullName evidence="6">WPP domain-associated protein</fullName>
    </recommendedName>
</protein>
<evidence type="ECO:0000313" key="5">
    <source>
        <dbReference type="Proteomes" id="UP001054252"/>
    </source>
</evidence>
<evidence type="ECO:0000256" key="1">
    <source>
        <dbReference type="SAM" id="Coils"/>
    </source>
</evidence>
<accession>A0AAV5J4I5</accession>
<gene>
    <name evidence="4" type="ORF">SLEP1_g21004</name>
</gene>
<keyword evidence="3" id="KW-0472">Membrane</keyword>
<feature type="compositionally biased region" description="Polar residues" evidence="2">
    <location>
        <begin position="1"/>
        <end position="15"/>
    </location>
</feature>